<organism evidence="2 3">
    <name type="scientific">Candidatus Alectryocaccomicrobium excrementavium</name>
    <dbReference type="NCBI Taxonomy" id="2840668"/>
    <lineage>
        <taxon>Bacteria</taxon>
        <taxon>Bacillati</taxon>
        <taxon>Bacillota</taxon>
        <taxon>Clostridia</taxon>
        <taxon>Candidatus Alectryocaccomicrobium</taxon>
    </lineage>
</organism>
<proteinExistence type="predicted"/>
<comment type="caution">
    <text evidence="2">The sequence shown here is derived from an EMBL/GenBank/DDBJ whole genome shotgun (WGS) entry which is preliminary data.</text>
</comment>
<reference evidence="2" key="2">
    <citation type="journal article" date="2021" name="PeerJ">
        <title>Extensive microbial diversity within the chicken gut microbiome revealed by metagenomics and culture.</title>
        <authorList>
            <person name="Gilroy R."/>
            <person name="Ravi A."/>
            <person name="Getino M."/>
            <person name="Pursley I."/>
            <person name="Horton D.L."/>
            <person name="Alikhan N.F."/>
            <person name="Baker D."/>
            <person name="Gharbi K."/>
            <person name="Hall N."/>
            <person name="Watson M."/>
            <person name="Adriaenssens E.M."/>
            <person name="Foster-Nyarko E."/>
            <person name="Jarju S."/>
            <person name="Secka A."/>
            <person name="Antonio M."/>
            <person name="Oren A."/>
            <person name="Chaudhuri R.R."/>
            <person name="La Ragione R."/>
            <person name="Hildebrand F."/>
            <person name="Pallen M.J."/>
        </authorList>
    </citation>
    <scope>NUCLEOTIDE SEQUENCE</scope>
    <source>
        <strain evidence="2">13766</strain>
    </source>
</reference>
<evidence type="ECO:0000313" key="2">
    <source>
        <dbReference type="EMBL" id="HIS93590.1"/>
    </source>
</evidence>
<dbReference type="Pfam" id="PF05050">
    <property type="entry name" value="Methyltransf_21"/>
    <property type="match status" value="1"/>
</dbReference>
<dbReference type="InterPro" id="IPR006342">
    <property type="entry name" value="FkbM_mtfrase"/>
</dbReference>
<accession>A0A9D1G337</accession>
<dbReference type="GO" id="GO:0032259">
    <property type="term" value="P:methylation"/>
    <property type="evidence" value="ECO:0007669"/>
    <property type="project" value="UniProtKB-KW"/>
</dbReference>
<keyword evidence="2" id="KW-0489">Methyltransferase</keyword>
<dbReference type="Proteomes" id="UP000824140">
    <property type="component" value="Unassembled WGS sequence"/>
</dbReference>
<evidence type="ECO:0000313" key="3">
    <source>
        <dbReference type="Proteomes" id="UP000824140"/>
    </source>
</evidence>
<dbReference type="GO" id="GO:0008168">
    <property type="term" value="F:methyltransferase activity"/>
    <property type="evidence" value="ECO:0007669"/>
    <property type="project" value="UniProtKB-KW"/>
</dbReference>
<evidence type="ECO:0000259" key="1">
    <source>
        <dbReference type="Pfam" id="PF05050"/>
    </source>
</evidence>
<dbReference type="PANTHER" id="PTHR34203:SF15">
    <property type="entry name" value="SLL1173 PROTEIN"/>
    <property type="match status" value="1"/>
</dbReference>
<dbReference type="EMBL" id="DVJN01000217">
    <property type="protein sequence ID" value="HIS93590.1"/>
    <property type="molecule type" value="Genomic_DNA"/>
</dbReference>
<keyword evidence="2" id="KW-0808">Transferase</keyword>
<dbReference type="InterPro" id="IPR052514">
    <property type="entry name" value="SAM-dependent_MTase"/>
</dbReference>
<feature type="domain" description="Methyltransferase FkbM" evidence="1">
    <location>
        <begin position="137"/>
        <end position="275"/>
    </location>
</feature>
<dbReference type="AlphaFoldDB" id="A0A9D1G337"/>
<dbReference type="InterPro" id="IPR029063">
    <property type="entry name" value="SAM-dependent_MTases_sf"/>
</dbReference>
<dbReference type="NCBIfam" id="TIGR01444">
    <property type="entry name" value="fkbM_fam"/>
    <property type="match status" value="1"/>
</dbReference>
<sequence>MTGIDRSFYQMAREIQSLDEKELYHRMRRSFEAVPAETQKSCADFFNQFLYWGRLDPANGIFEEIEWKQKALTGHMEDFIWVYERLGDYRSKKTLYAILNNWYCYDFATPAQAREILFESYFDLDLVSCTGEEVVVDLGAYTGDTALSYLRNYGEDGYKRMYCYEITPSTFEILTRNLAPYRNIDCRLKGVGDAEGTLYVRDHQTSASGNALDAQGGEAVAVTTLDADIREPVTLIKADIEGYEQKALLGARGHIVREHPKLLFSVYHNNEDLWKIPRMIHEMSPDYKFYLRFDGSPIYPTEITLFAL</sequence>
<gene>
    <name evidence="2" type="ORF">IAA84_11280</name>
</gene>
<reference evidence="2" key="1">
    <citation type="submission" date="2020-10" db="EMBL/GenBank/DDBJ databases">
        <authorList>
            <person name="Gilroy R."/>
        </authorList>
    </citation>
    <scope>NUCLEOTIDE SEQUENCE</scope>
    <source>
        <strain evidence="2">13766</strain>
    </source>
</reference>
<name>A0A9D1G337_9FIRM</name>
<dbReference type="PANTHER" id="PTHR34203">
    <property type="entry name" value="METHYLTRANSFERASE, FKBM FAMILY PROTEIN"/>
    <property type="match status" value="1"/>
</dbReference>
<dbReference type="Gene3D" id="3.40.50.150">
    <property type="entry name" value="Vaccinia Virus protein VP39"/>
    <property type="match status" value="1"/>
</dbReference>
<protein>
    <submittedName>
        <fullName evidence="2">FkbM family methyltransferase</fullName>
    </submittedName>
</protein>
<dbReference type="SUPFAM" id="SSF53335">
    <property type="entry name" value="S-adenosyl-L-methionine-dependent methyltransferases"/>
    <property type="match status" value="1"/>
</dbReference>